<organism evidence="1 2">
    <name type="scientific">Candidatus Portnoybacteria bacterium CG03_land_8_20_14_0_80_41_10</name>
    <dbReference type="NCBI Taxonomy" id="1974808"/>
    <lineage>
        <taxon>Bacteria</taxon>
        <taxon>Candidatus Portnoyibacteriota</taxon>
    </lineage>
</organism>
<proteinExistence type="predicted"/>
<dbReference type="EMBL" id="PEUX01000003">
    <property type="protein sequence ID" value="PIV10493.1"/>
    <property type="molecule type" value="Genomic_DNA"/>
</dbReference>
<protein>
    <submittedName>
        <fullName evidence="1">Uncharacterized protein</fullName>
    </submittedName>
</protein>
<reference evidence="2" key="1">
    <citation type="submission" date="2017-09" db="EMBL/GenBank/DDBJ databases">
        <title>Depth-based differentiation of microbial function through sediment-hosted aquifers and enrichment of novel symbionts in the deep terrestrial subsurface.</title>
        <authorList>
            <person name="Probst A.J."/>
            <person name="Ladd B."/>
            <person name="Jarett J.K."/>
            <person name="Geller-Mcgrath D.E."/>
            <person name="Sieber C.M.K."/>
            <person name="Emerson J.B."/>
            <person name="Anantharaman K."/>
            <person name="Thomas B.C."/>
            <person name="Malmstrom R."/>
            <person name="Stieglmeier M."/>
            <person name="Klingl A."/>
            <person name="Woyke T."/>
            <person name="Ryan C.M."/>
            <person name="Banfield J.F."/>
        </authorList>
    </citation>
    <scope>NUCLEOTIDE SEQUENCE [LARGE SCALE GENOMIC DNA]</scope>
</reference>
<accession>A0A2M7BV98</accession>
<gene>
    <name evidence="1" type="ORF">COS49_00215</name>
</gene>
<dbReference type="AlphaFoldDB" id="A0A2M7BV98"/>
<dbReference type="Proteomes" id="UP000229894">
    <property type="component" value="Unassembled WGS sequence"/>
</dbReference>
<name>A0A2M7BV98_9BACT</name>
<evidence type="ECO:0000313" key="1">
    <source>
        <dbReference type="EMBL" id="PIV10493.1"/>
    </source>
</evidence>
<sequence>MTVKPRKEYTPDIDLILNSDGQEDLFLQLKQVIKWESTPKSPQGTKTLIFKGGLFEETIKKAESCYYKRGNDISHLILILHSGRNDYFIPSDTSLVDAAKFKESGFKGIYIVSPKYTLYGHKGKSSQEEFVFEIKAAF</sequence>
<comment type="caution">
    <text evidence="1">The sequence shown here is derived from an EMBL/GenBank/DDBJ whole genome shotgun (WGS) entry which is preliminary data.</text>
</comment>
<evidence type="ECO:0000313" key="2">
    <source>
        <dbReference type="Proteomes" id="UP000229894"/>
    </source>
</evidence>